<accession>A0A0D2JS25</accession>
<feature type="region of interest" description="Disordered" evidence="1">
    <location>
        <begin position="1"/>
        <end position="111"/>
    </location>
</feature>
<dbReference type="InterPro" id="IPR011009">
    <property type="entry name" value="Kinase-like_dom_sf"/>
</dbReference>
<proteinExistence type="predicted"/>
<name>A0A0D2JS25_9CHLO</name>
<organism evidence="3 4">
    <name type="scientific">Monoraphidium neglectum</name>
    <dbReference type="NCBI Taxonomy" id="145388"/>
    <lineage>
        <taxon>Eukaryota</taxon>
        <taxon>Viridiplantae</taxon>
        <taxon>Chlorophyta</taxon>
        <taxon>core chlorophytes</taxon>
        <taxon>Chlorophyceae</taxon>
        <taxon>CS clade</taxon>
        <taxon>Sphaeropleales</taxon>
        <taxon>Selenastraceae</taxon>
        <taxon>Monoraphidium</taxon>
    </lineage>
</organism>
<dbReference type="PANTHER" id="PTHR44329">
    <property type="entry name" value="SERINE/THREONINE-PROTEIN KINASE TNNI3K-RELATED"/>
    <property type="match status" value="1"/>
</dbReference>
<feature type="compositionally biased region" description="Low complexity" evidence="1">
    <location>
        <begin position="190"/>
        <end position="203"/>
    </location>
</feature>
<dbReference type="GeneID" id="25739036"/>
<reference evidence="3 4" key="1">
    <citation type="journal article" date="2013" name="BMC Genomics">
        <title>Reconstruction of the lipid metabolism for the microalga Monoraphidium neglectum from its genome sequence reveals characteristics suitable for biofuel production.</title>
        <authorList>
            <person name="Bogen C."/>
            <person name="Al-Dilaimi A."/>
            <person name="Albersmeier A."/>
            <person name="Wichmann J."/>
            <person name="Grundmann M."/>
            <person name="Rupp O."/>
            <person name="Lauersen K.J."/>
            <person name="Blifernez-Klassen O."/>
            <person name="Kalinowski J."/>
            <person name="Goesmann A."/>
            <person name="Mussgnug J.H."/>
            <person name="Kruse O."/>
        </authorList>
    </citation>
    <scope>NUCLEOTIDE SEQUENCE [LARGE SCALE GENOMIC DNA]</scope>
    <source>
        <strain evidence="3 4">SAG 48.87</strain>
    </source>
</reference>
<dbReference type="PANTHER" id="PTHR44329:SF289">
    <property type="entry name" value="SERINE_THREONINE-PROTEIN KINASE VIK"/>
    <property type="match status" value="1"/>
</dbReference>
<evidence type="ECO:0000256" key="1">
    <source>
        <dbReference type="SAM" id="MobiDB-lite"/>
    </source>
</evidence>
<dbReference type="AlphaFoldDB" id="A0A0D2JS25"/>
<dbReference type="Proteomes" id="UP000054498">
    <property type="component" value="Unassembled WGS sequence"/>
</dbReference>
<evidence type="ECO:0000259" key="2">
    <source>
        <dbReference type="Pfam" id="PF07714"/>
    </source>
</evidence>
<feature type="domain" description="Serine-threonine/tyrosine-protein kinase catalytic" evidence="2">
    <location>
        <begin position="322"/>
        <end position="442"/>
    </location>
</feature>
<feature type="compositionally biased region" description="Polar residues" evidence="1">
    <location>
        <begin position="180"/>
        <end position="189"/>
    </location>
</feature>
<sequence>MGGGKGRTPAAAKLAGKGAASVLAGRSDGGATTGPELAAAAQSQPHDNVPASDQRETPQLQQQLLQLQQQQQQQQQHEPGVPGQEAPDKTRTAAVAATTTAPPSGPTPVPLAQRRSVVVSPLVGAIPLTYTPHAPRGGLELAGPDACTALGASSAPHLSSSAPRPSCQLPAGPRPVGWTAPSNLITPSSAPLGTTPPLASAPASPFTLHRVQRAAVQQMLLQQQSAGSPLQRPRAGVRGGASPWSPQYGGVLGSVLTAPAGGAAAAAKPPAFTAPAACTCGDLAGAAAAGSDGGGWAPQLQPAGAARRYGLLRRCNSCQASDVRYHLTEGVGSWCYMAPEVLLGRAYNERADTFSFGVVMYEVFSRHMLLSEHAAHASPGGAGGIGAADPRAIARDWAVRVAHGHRPVLPAGWPEGLRDLIDCCWAQDAAERPSLAEVVRRLRALRDASPDGSTATS</sequence>
<feature type="compositionally biased region" description="Low complexity" evidence="1">
    <location>
        <begin position="92"/>
        <end position="102"/>
    </location>
</feature>
<gene>
    <name evidence="3" type="ORF">MNEG_6160</name>
</gene>
<dbReference type="Gene3D" id="1.10.510.10">
    <property type="entry name" value="Transferase(Phosphotransferase) domain 1"/>
    <property type="match status" value="1"/>
</dbReference>
<feature type="compositionally biased region" description="Low complexity" evidence="1">
    <location>
        <begin position="152"/>
        <end position="166"/>
    </location>
</feature>
<feature type="region of interest" description="Disordered" evidence="1">
    <location>
        <begin position="222"/>
        <end position="242"/>
    </location>
</feature>
<dbReference type="GO" id="GO:0004674">
    <property type="term" value="F:protein serine/threonine kinase activity"/>
    <property type="evidence" value="ECO:0007669"/>
    <property type="project" value="TreeGrafter"/>
</dbReference>
<feature type="compositionally biased region" description="Low complexity" evidence="1">
    <location>
        <begin position="59"/>
        <end position="76"/>
    </location>
</feature>
<feature type="compositionally biased region" description="Low complexity" evidence="1">
    <location>
        <begin position="10"/>
        <end position="25"/>
    </location>
</feature>
<evidence type="ECO:0000313" key="3">
    <source>
        <dbReference type="EMBL" id="KIZ01803.1"/>
    </source>
</evidence>
<dbReference type="InterPro" id="IPR001245">
    <property type="entry name" value="Ser-Thr/Tyr_kinase_cat_dom"/>
</dbReference>
<dbReference type="OrthoDB" id="551059at2759"/>
<dbReference type="STRING" id="145388.A0A0D2JS25"/>
<dbReference type="InterPro" id="IPR051681">
    <property type="entry name" value="Ser/Thr_Kinases-Pseudokinases"/>
</dbReference>
<keyword evidence="4" id="KW-1185">Reference proteome</keyword>
<feature type="region of interest" description="Disordered" evidence="1">
    <location>
        <begin position="152"/>
        <end position="203"/>
    </location>
</feature>
<protein>
    <recommendedName>
        <fullName evidence="2">Serine-threonine/tyrosine-protein kinase catalytic domain-containing protein</fullName>
    </recommendedName>
</protein>
<dbReference type="Pfam" id="PF07714">
    <property type="entry name" value="PK_Tyr_Ser-Thr"/>
    <property type="match status" value="1"/>
</dbReference>
<dbReference type="EMBL" id="KK101196">
    <property type="protein sequence ID" value="KIZ01803.1"/>
    <property type="molecule type" value="Genomic_DNA"/>
</dbReference>
<evidence type="ECO:0000313" key="4">
    <source>
        <dbReference type="Proteomes" id="UP000054498"/>
    </source>
</evidence>
<dbReference type="RefSeq" id="XP_013900822.1">
    <property type="nucleotide sequence ID" value="XM_014045368.1"/>
</dbReference>
<dbReference type="KEGG" id="mng:MNEG_6160"/>
<dbReference type="SUPFAM" id="SSF56112">
    <property type="entry name" value="Protein kinase-like (PK-like)"/>
    <property type="match status" value="1"/>
</dbReference>